<dbReference type="Pfam" id="PF11790">
    <property type="entry name" value="Glyco_hydro_cc"/>
    <property type="match status" value="1"/>
</dbReference>
<dbReference type="InterPro" id="IPR024655">
    <property type="entry name" value="Asl1_glyco_hydro_catalytic"/>
</dbReference>
<feature type="non-terminal residue" evidence="2">
    <location>
        <position position="1"/>
    </location>
</feature>
<dbReference type="Proteomes" id="UP000228920">
    <property type="component" value="Unassembled WGS sequence"/>
</dbReference>
<feature type="domain" description="Asl1-like glycosyl hydrolase catalytic" evidence="1">
    <location>
        <begin position="93"/>
        <end position="204"/>
    </location>
</feature>
<feature type="non-terminal residue" evidence="2">
    <location>
        <position position="347"/>
    </location>
</feature>
<protein>
    <recommendedName>
        <fullName evidence="1">Asl1-like glycosyl hydrolase catalytic domain-containing protein</fullName>
    </recommendedName>
</protein>
<dbReference type="PANTHER" id="PTHR12631">
    <property type="entry name" value="ALPHA-L-IDURONIDASE"/>
    <property type="match status" value="1"/>
</dbReference>
<evidence type="ECO:0000259" key="1">
    <source>
        <dbReference type="Pfam" id="PF11790"/>
    </source>
</evidence>
<sequence length="347" mass="38674">GVFDWSPLDAKLDNAHRKNMEIVGLVIGTPQWAGSTAGLEHRMLPNKAYENDYREFLRKLVARYPYITKYEFWNEQNGCGSSDISQSCGFSDASVEEYAYWLNVTYSTLKSVNPSLLISVGGLDGADVNFVNALHTKNGGRSYDVVSVHPYNWTGKADLEGVARVKNASFAQEIWLTEFGWDLTRITEDQQAEYLRETYKDLTSGSYNYITVALLLSIVDYAEKLGIMNTNVDGTFTPRPAYEVFTTFQQNCTIGDDGITGLPPIIEGWLHPGIDIEPNAQNAQSGNVYSTHAGFVTYAGPAPPTVAEKGWMVQIESDVDRDNVPDYITRYTHLLSGSTILINDVHY</sequence>
<proteinExistence type="predicted"/>
<reference evidence="3" key="1">
    <citation type="submission" date="2017-09" db="EMBL/GenBank/DDBJ databases">
        <title>Depth-based differentiation of microbial function through sediment-hosted aquifers and enrichment of novel symbionts in the deep terrestrial subsurface.</title>
        <authorList>
            <person name="Probst A.J."/>
            <person name="Ladd B."/>
            <person name="Jarett J.K."/>
            <person name="Geller-Mcgrath D.E."/>
            <person name="Sieber C.M.K."/>
            <person name="Emerson J.B."/>
            <person name="Anantharaman K."/>
            <person name="Thomas B.C."/>
            <person name="Malmstrom R."/>
            <person name="Stieglmeier M."/>
            <person name="Klingl A."/>
            <person name="Woyke T."/>
            <person name="Ryan C.M."/>
            <person name="Banfield J.F."/>
        </authorList>
    </citation>
    <scope>NUCLEOTIDE SEQUENCE [LARGE SCALE GENOMIC DNA]</scope>
</reference>
<dbReference type="Gene3D" id="3.20.20.80">
    <property type="entry name" value="Glycosidases"/>
    <property type="match status" value="1"/>
</dbReference>
<dbReference type="PANTHER" id="PTHR12631:SF10">
    <property type="entry name" value="BETA-XYLOSIDASE-LIKE PROTEIN-RELATED"/>
    <property type="match status" value="1"/>
</dbReference>
<dbReference type="SUPFAM" id="SSF51445">
    <property type="entry name" value="(Trans)glycosidases"/>
    <property type="match status" value="1"/>
</dbReference>
<comment type="caution">
    <text evidence="2">The sequence shown here is derived from an EMBL/GenBank/DDBJ whole genome shotgun (WGS) entry which is preliminary data.</text>
</comment>
<dbReference type="EMBL" id="PFNL01000033">
    <property type="protein sequence ID" value="PIZ47675.1"/>
    <property type="molecule type" value="Genomic_DNA"/>
</dbReference>
<name>A0A2M7TL18_UNCKA</name>
<dbReference type="InterPro" id="IPR017853">
    <property type="entry name" value="GH"/>
</dbReference>
<evidence type="ECO:0000313" key="2">
    <source>
        <dbReference type="EMBL" id="PIZ47675.1"/>
    </source>
</evidence>
<organism evidence="2 3">
    <name type="scientific">candidate division WWE3 bacterium CG_4_10_14_0_2_um_filter_41_14</name>
    <dbReference type="NCBI Taxonomy" id="1975072"/>
    <lineage>
        <taxon>Bacteria</taxon>
        <taxon>Katanobacteria</taxon>
    </lineage>
</organism>
<gene>
    <name evidence="2" type="ORF">COY32_01210</name>
</gene>
<evidence type="ECO:0000313" key="3">
    <source>
        <dbReference type="Proteomes" id="UP000228920"/>
    </source>
</evidence>
<accession>A0A2M7TL18</accession>
<dbReference type="InterPro" id="IPR051923">
    <property type="entry name" value="Glycosyl_Hydrolase_39"/>
</dbReference>
<dbReference type="GO" id="GO:0004553">
    <property type="term" value="F:hydrolase activity, hydrolyzing O-glycosyl compounds"/>
    <property type="evidence" value="ECO:0007669"/>
    <property type="project" value="TreeGrafter"/>
</dbReference>
<dbReference type="AlphaFoldDB" id="A0A2M7TL18"/>